<dbReference type="Pfam" id="PF00126">
    <property type="entry name" value="HTH_1"/>
    <property type="match status" value="1"/>
</dbReference>
<dbReference type="Proteomes" id="UP000315751">
    <property type="component" value="Unassembled WGS sequence"/>
</dbReference>
<comment type="similarity">
    <text evidence="1">Belongs to the LysR transcriptional regulatory family.</text>
</comment>
<dbReference type="GO" id="GO:0006351">
    <property type="term" value="P:DNA-templated transcription"/>
    <property type="evidence" value="ECO:0007669"/>
    <property type="project" value="TreeGrafter"/>
</dbReference>
<dbReference type="GO" id="GO:0003700">
    <property type="term" value="F:DNA-binding transcription factor activity"/>
    <property type="evidence" value="ECO:0007669"/>
    <property type="project" value="InterPro"/>
</dbReference>
<protein>
    <submittedName>
        <fullName evidence="6">Transcriptional regulator</fullName>
    </submittedName>
</protein>
<keyword evidence="3" id="KW-0238">DNA-binding</keyword>
<sequence length="326" mass="35704">MDHSSHPLPPLDALRAFEAAARTGSFSAAADTLNVTHGAVSRQIAKLEQWLGLRLFHRQARGVAMTPDGQRLFQRTSEAFALIADTSNRWTEPRGTAVVRLTSLPSVCGLWLMPRLTLLEGRDSEPGGALRLLLSVDHRPLDLADEGMDLAIRCGWGAMPGRVSLKLFEEWCYPLASPDLAAAVGQGDPERLLAFPLIHDSDATGWRAWFAAHGLDYKPRPQDRRFEDYNLVLDACACGLGIALARPPLAQSQIQGGRVVRVDPRTALNPTSYWLDRPPGRMRAAATELARRLTAEADVTPEALSVFLNPETPEGHGRPFIPWTAA</sequence>
<accession>A0A560HC57</accession>
<dbReference type="InterPro" id="IPR005119">
    <property type="entry name" value="LysR_subst-bd"/>
</dbReference>
<dbReference type="PANTHER" id="PTHR30537:SF79">
    <property type="entry name" value="TRANSCRIPTIONAL REGULATOR-RELATED"/>
    <property type="match status" value="1"/>
</dbReference>
<dbReference type="PANTHER" id="PTHR30537">
    <property type="entry name" value="HTH-TYPE TRANSCRIPTIONAL REGULATOR"/>
    <property type="match status" value="1"/>
</dbReference>
<dbReference type="SUPFAM" id="SSF46785">
    <property type="entry name" value="Winged helix' DNA-binding domain"/>
    <property type="match status" value="1"/>
</dbReference>
<proteinExistence type="inferred from homology"/>
<dbReference type="Pfam" id="PF03466">
    <property type="entry name" value="LysR_substrate"/>
    <property type="match status" value="1"/>
</dbReference>
<dbReference type="PROSITE" id="PS50931">
    <property type="entry name" value="HTH_LYSR"/>
    <property type="match status" value="1"/>
</dbReference>
<dbReference type="AlphaFoldDB" id="A0A560HC57"/>
<evidence type="ECO:0000256" key="1">
    <source>
        <dbReference type="ARBA" id="ARBA00009437"/>
    </source>
</evidence>
<gene>
    <name evidence="6" type="ORF">FBZ90_10478</name>
</gene>
<evidence type="ECO:0000259" key="5">
    <source>
        <dbReference type="PROSITE" id="PS50931"/>
    </source>
</evidence>
<dbReference type="Gene3D" id="1.10.10.10">
    <property type="entry name" value="Winged helix-like DNA-binding domain superfamily/Winged helix DNA-binding domain"/>
    <property type="match status" value="1"/>
</dbReference>
<keyword evidence="7" id="KW-1185">Reference proteome</keyword>
<organism evidence="6 7">
    <name type="scientific">Nitrospirillum amazonense</name>
    <dbReference type="NCBI Taxonomy" id="28077"/>
    <lineage>
        <taxon>Bacteria</taxon>
        <taxon>Pseudomonadati</taxon>
        <taxon>Pseudomonadota</taxon>
        <taxon>Alphaproteobacteria</taxon>
        <taxon>Rhodospirillales</taxon>
        <taxon>Azospirillaceae</taxon>
        <taxon>Nitrospirillum</taxon>
    </lineage>
</organism>
<dbReference type="InterPro" id="IPR036390">
    <property type="entry name" value="WH_DNA-bd_sf"/>
</dbReference>
<keyword evidence="4" id="KW-0804">Transcription</keyword>
<feature type="domain" description="HTH lysR-type" evidence="5">
    <location>
        <begin position="9"/>
        <end position="66"/>
    </location>
</feature>
<evidence type="ECO:0000313" key="6">
    <source>
        <dbReference type="EMBL" id="TWB43691.1"/>
    </source>
</evidence>
<dbReference type="OrthoDB" id="9793571at2"/>
<keyword evidence="2" id="KW-0805">Transcription regulation</keyword>
<evidence type="ECO:0000256" key="4">
    <source>
        <dbReference type="ARBA" id="ARBA00023163"/>
    </source>
</evidence>
<comment type="caution">
    <text evidence="6">The sequence shown here is derived from an EMBL/GenBank/DDBJ whole genome shotgun (WGS) entry which is preliminary data.</text>
</comment>
<evidence type="ECO:0000256" key="2">
    <source>
        <dbReference type="ARBA" id="ARBA00023015"/>
    </source>
</evidence>
<dbReference type="InterPro" id="IPR036388">
    <property type="entry name" value="WH-like_DNA-bd_sf"/>
</dbReference>
<dbReference type="InterPro" id="IPR058163">
    <property type="entry name" value="LysR-type_TF_proteobact-type"/>
</dbReference>
<evidence type="ECO:0000313" key="7">
    <source>
        <dbReference type="Proteomes" id="UP000315751"/>
    </source>
</evidence>
<dbReference type="Gene3D" id="3.40.190.10">
    <property type="entry name" value="Periplasmic binding protein-like II"/>
    <property type="match status" value="2"/>
</dbReference>
<reference evidence="6 7" key="1">
    <citation type="submission" date="2019-06" db="EMBL/GenBank/DDBJ databases">
        <title>Genomic Encyclopedia of Type Strains, Phase IV (KMG-V): Genome sequencing to study the core and pangenomes of soil and plant-associated prokaryotes.</title>
        <authorList>
            <person name="Whitman W."/>
        </authorList>
    </citation>
    <scope>NUCLEOTIDE SEQUENCE [LARGE SCALE GENOMIC DNA]</scope>
    <source>
        <strain evidence="6 7">BR 11622</strain>
    </source>
</reference>
<dbReference type="InterPro" id="IPR000847">
    <property type="entry name" value="LysR_HTH_N"/>
</dbReference>
<dbReference type="EMBL" id="VITR01000004">
    <property type="protein sequence ID" value="TWB43691.1"/>
    <property type="molecule type" value="Genomic_DNA"/>
</dbReference>
<dbReference type="SUPFAM" id="SSF53850">
    <property type="entry name" value="Periplasmic binding protein-like II"/>
    <property type="match status" value="1"/>
</dbReference>
<dbReference type="RefSeq" id="WP_145730641.1">
    <property type="nucleotide sequence ID" value="NZ_VITR01000004.1"/>
</dbReference>
<dbReference type="PRINTS" id="PR00039">
    <property type="entry name" value="HTHLYSR"/>
</dbReference>
<evidence type="ECO:0000256" key="3">
    <source>
        <dbReference type="ARBA" id="ARBA00023125"/>
    </source>
</evidence>
<name>A0A560HC57_9PROT</name>
<dbReference type="FunFam" id="1.10.10.10:FF:000038">
    <property type="entry name" value="Glycine cleavage system transcriptional activator"/>
    <property type="match status" value="1"/>
</dbReference>
<dbReference type="GO" id="GO:0043565">
    <property type="term" value="F:sequence-specific DNA binding"/>
    <property type="evidence" value="ECO:0007669"/>
    <property type="project" value="TreeGrafter"/>
</dbReference>